<dbReference type="GeneID" id="26630632"/>
<accession>A0A0H4U255</accession>
<evidence type="ECO:0008006" key="3">
    <source>
        <dbReference type="Google" id="ProtNLM"/>
    </source>
</evidence>
<dbReference type="RefSeq" id="YP_009204118.1">
    <property type="nucleotide sequence ID" value="NC_028860.1"/>
</dbReference>
<proteinExistence type="predicted"/>
<name>A0A0H4U255_9CAUD</name>
<dbReference type="OrthoDB" id="1551at10239"/>
<dbReference type="EMBL" id="KT184694">
    <property type="protein sequence ID" value="AKQ07596.1"/>
    <property type="molecule type" value="Genomic_DNA"/>
</dbReference>
<reference evidence="1 2" key="1">
    <citation type="submission" date="2015-06" db="EMBL/GenBank/DDBJ databases">
        <authorList>
            <person name="Akther S."/>
            <person name="Anaya M."/>
            <person name="Carvajal B."/>
            <person name="Chen Y."/>
            <person name="Estrada B."/>
            <person name="Gedeon F."/>
            <person name="Golebiewska U.P."/>
            <person name="Gu W."/>
            <person name="Hernandez A."/>
            <person name="Islam T."/>
            <person name="Jin Y."/>
            <person name="Jung S.M.I.N."/>
            <person name="Nieves W."/>
            <person name="Patel N."/>
            <person name="Qu S."/>
            <person name="Sookdeo T."/>
            <person name="Tobar N."/>
            <person name="Victor W."/>
            <person name="Serrano M.G."/>
            <person name="Buck G."/>
            <person name="Lee V."/>
            <person name="Wang Y."/>
            <person name="Carvalho R."/>
            <person name="Voegtly L."/>
            <person name="Shi R."/>
            <person name="Duckworth R."/>
            <person name="Johnson A."/>
            <person name="Loviza R."/>
            <person name="Walstead R."/>
            <person name="Shah Z."/>
            <person name="Kiflezghi M."/>
            <person name="Wade K."/>
            <person name="Delesalle V.A."/>
            <person name="Bradley K.W."/>
            <person name="Asai D.J."/>
            <person name="Bowman C.A."/>
            <person name="Russell D.A."/>
            <person name="Pope W.H."/>
            <person name="Jacobs-Sera D."/>
            <person name="Hendrix R.W."/>
            <person name="Hatfull G.F."/>
        </authorList>
    </citation>
    <scope>NUCLEOTIDE SEQUENCE [LARGE SCALE GENOMIC DNA]</scope>
</reference>
<evidence type="ECO:0000313" key="1">
    <source>
        <dbReference type="EMBL" id="AKQ07596.1"/>
    </source>
</evidence>
<organism evidence="1 2">
    <name type="scientific">Mycobacterium phage Smeadley</name>
    <dbReference type="NCBI Taxonomy" id="1673873"/>
    <lineage>
        <taxon>Viruses</taxon>
        <taxon>Duplodnaviria</taxon>
        <taxon>Heunggongvirae</taxon>
        <taxon>Uroviricota</taxon>
        <taxon>Caudoviricetes</taxon>
        <taxon>Fromanvirus</taxon>
        <taxon>Fromanvirus astro</taxon>
    </lineage>
</organism>
<gene>
    <name evidence="1" type="ORF">SEA_SMEADLEY_28</name>
</gene>
<dbReference type="Proteomes" id="UP000204421">
    <property type="component" value="Segment"/>
</dbReference>
<protein>
    <recommendedName>
        <fullName evidence="3">Minor tail protein</fullName>
    </recommendedName>
</protein>
<dbReference type="KEGG" id="vg:26630632"/>
<sequence>MTSPNQPAPPGAFVWGGGDLGFGQDYNETLIKSLFKLPEINIGNALDLMRDQLMKLPLEALEVFKPIIPDWIEDDFANVANAVSKIMSILIDPIKFLLEADWEAWIQNTWNGFQTVVNQIIEILRGFIVTPINQAVQDIKDWWAGLLNFRGSTEANQTNLQNFQISAMTQGYKNPPWVCRYPIADVTYPEALNFGLSVYGTTGPQSAGTAHTHELETGDVSAEAVSWNIPQNRARVAKITASSTTVWDTIGVILNKTTTAAINNVYLEIMREDALGGATLLASVDVSPQLTDTGYDYIEATLPGIITKEGENYWIRIRNSSTVATPLYVRAVEWVAGNANSCGYADATLATKTSYTAAELNGIITNEDSWPLPWALVATKNRAPTDQSFSDDFNRSGLGSLWFVKSDSGSNQLGISGNKASFSGLTDGVQNGLYILPTAGDKQWVEGVSYGSTLALSGPRGGLLLNCNRDLSQVVYLGWNLNSAKIYTGPWNSLTERASVNTALNDVPWQFYYDPATGQYIALKNGQDIGLGWADTTSAMKHGPDFRYGGLRISRAAFFNACQIDNWTLKDWS</sequence>
<evidence type="ECO:0000313" key="2">
    <source>
        <dbReference type="Proteomes" id="UP000204421"/>
    </source>
</evidence>